<gene>
    <name evidence="1" type="ORF">UFOVP207_53</name>
</gene>
<dbReference type="EMBL" id="LR798256">
    <property type="protein sequence ID" value="CAB5218005.1"/>
    <property type="molecule type" value="Genomic_DNA"/>
</dbReference>
<reference evidence="1" key="1">
    <citation type="submission" date="2020-05" db="EMBL/GenBank/DDBJ databases">
        <authorList>
            <person name="Chiriac C."/>
            <person name="Salcher M."/>
            <person name="Ghai R."/>
            <person name="Kavagutti S V."/>
        </authorList>
    </citation>
    <scope>NUCLEOTIDE SEQUENCE</scope>
</reference>
<name>A0A6J7WMZ3_9CAUD</name>
<proteinExistence type="predicted"/>
<organism evidence="1">
    <name type="scientific">uncultured Caudovirales phage</name>
    <dbReference type="NCBI Taxonomy" id="2100421"/>
    <lineage>
        <taxon>Viruses</taxon>
        <taxon>Duplodnaviria</taxon>
        <taxon>Heunggongvirae</taxon>
        <taxon>Uroviricota</taxon>
        <taxon>Caudoviricetes</taxon>
        <taxon>Peduoviridae</taxon>
        <taxon>Maltschvirus</taxon>
        <taxon>Maltschvirus maltsch</taxon>
    </lineage>
</organism>
<accession>A0A6J7WMZ3</accession>
<protein>
    <submittedName>
        <fullName evidence="1">Uncharacterized protein</fullName>
    </submittedName>
</protein>
<evidence type="ECO:0000313" key="1">
    <source>
        <dbReference type="EMBL" id="CAB5218005.1"/>
    </source>
</evidence>
<sequence length="152" mass="17296">MKGYYDIITQLESTLITDVYVNQVTKGSLDNITNAKKDMYPLAHLMINSAKIDGPTVVYNITILVMDLVDYSKADPIDLYFGNSNQDDVLHNTFLICQNFFESARRGNMSDMLMSIENENADLEPFVERFTDDVAGWSMTFDMTTQNDMTIC</sequence>